<organism evidence="1 2">
    <name type="scientific">Micavibrio aeruginosavorus (strain ARL-13)</name>
    <dbReference type="NCBI Taxonomy" id="856793"/>
    <lineage>
        <taxon>Bacteria</taxon>
        <taxon>Pseudomonadati</taxon>
        <taxon>Bdellovibrionota</taxon>
        <taxon>Bdellovibrionia</taxon>
        <taxon>Bdellovibrionales</taxon>
        <taxon>Pseudobdellovibrionaceae</taxon>
        <taxon>Micavibrio</taxon>
    </lineage>
</organism>
<gene>
    <name evidence="1" type="ordered locus">MICA_101</name>
</gene>
<dbReference type="KEGG" id="mai:MICA_101"/>
<accession>G2KMR1</accession>
<dbReference type="HOGENOM" id="CLU_1667352_0_0_5"/>
<name>G2KMR1_MICAA</name>
<reference evidence="1 2" key="1">
    <citation type="journal article" date="2011" name="BMC Genomics">
        <title>Genomic insights into an obligate epibiotic bacterial predator: Micavibrio aeruginosavorus ARL-13.</title>
        <authorList>
            <person name="Wang Z."/>
            <person name="Kadouri D."/>
            <person name="Wu M."/>
        </authorList>
    </citation>
    <scope>NUCLEOTIDE SEQUENCE [LARGE SCALE GENOMIC DNA]</scope>
    <source>
        <strain evidence="1 2">ARL-13</strain>
    </source>
</reference>
<sequence length="158" mass="18043">MKKFFFIFAALFVLVGAAVWLSPTRPADIVGQRQAILLSLYEKKYPLGDGKSAPTASDLRSAAISEYIKSCCADTDQALELLRNNKFHIVNVIDDPKEMAIKSEQWDVEDKGFDKFIYAIRGPSIRRFWRINATYELVLFIRDGRVEYAWGRIDATMP</sequence>
<dbReference type="RefSeq" id="WP_014101671.1">
    <property type="nucleotide sequence ID" value="NC_016026.1"/>
</dbReference>
<dbReference type="Proteomes" id="UP000009286">
    <property type="component" value="Chromosome"/>
</dbReference>
<keyword evidence="2" id="KW-1185">Reference proteome</keyword>
<proteinExistence type="predicted"/>
<dbReference type="AlphaFoldDB" id="G2KMR1"/>
<evidence type="ECO:0000313" key="1">
    <source>
        <dbReference type="EMBL" id="AEP08448.1"/>
    </source>
</evidence>
<dbReference type="STRING" id="856793.MICA_101"/>
<evidence type="ECO:0000313" key="2">
    <source>
        <dbReference type="Proteomes" id="UP000009286"/>
    </source>
</evidence>
<protein>
    <submittedName>
        <fullName evidence="1">Uncharacterized protein</fullName>
    </submittedName>
</protein>
<dbReference type="EMBL" id="CP002382">
    <property type="protein sequence ID" value="AEP08448.1"/>
    <property type="molecule type" value="Genomic_DNA"/>
</dbReference>